<dbReference type="KEGG" id="rsi:Runsl_0690"/>
<reference evidence="2 3" key="2">
    <citation type="journal article" date="2012" name="Stand. Genomic Sci.">
        <title>Complete genome sequence of the aquatic bacterium Runella slithyformis type strain (LSU 4(T)).</title>
        <authorList>
            <person name="Copeland A."/>
            <person name="Zhang X."/>
            <person name="Misra M."/>
            <person name="Lapidus A."/>
            <person name="Nolan M."/>
            <person name="Lucas S."/>
            <person name="Deshpande S."/>
            <person name="Cheng J.F."/>
            <person name="Tapia R."/>
            <person name="Goodwin L.A."/>
            <person name="Pitluck S."/>
            <person name="Liolios K."/>
            <person name="Pagani I."/>
            <person name="Ivanova N."/>
            <person name="Mikhailova N."/>
            <person name="Pati A."/>
            <person name="Chen A."/>
            <person name="Palaniappan K."/>
            <person name="Land M."/>
            <person name="Hauser L."/>
            <person name="Pan C."/>
            <person name="Jeffries C.D."/>
            <person name="Detter J.C."/>
            <person name="Brambilla E.M."/>
            <person name="Rohde M."/>
            <person name="Djao O.D."/>
            <person name="Goker M."/>
            <person name="Sikorski J."/>
            <person name="Tindall B.J."/>
            <person name="Woyke T."/>
            <person name="Bristow J."/>
            <person name="Eisen J.A."/>
            <person name="Markowitz V."/>
            <person name="Hugenholtz P."/>
            <person name="Kyrpides N.C."/>
            <person name="Klenk H.P."/>
            <person name="Mavromatis K."/>
        </authorList>
    </citation>
    <scope>NUCLEOTIDE SEQUENCE [LARGE SCALE GENOMIC DNA]</scope>
    <source>
        <strain evidence="3">ATCC 29530 / DSM 19594 / LMG 11500 / NCIMB 11436 / LSU 4</strain>
    </source>
</reference>
<evidence type="ECO:0008006" key="4">
    <source>
        <dbReference type="Google" id="ProtNLM"/>
    </source>
</evidence>
<feature type="compositionally biased region" description="Low complexity" evidence="1">
    <location>
        <begin position="52"/>
        <end position="77"/>
    </location>
</feature>
<evidence type="ECO:0000256" key="1">
    <source>
        <dbReference type="SAM" id="MobiDB-lite"/>
    </source>
</evidence>
<sequence length="343" mass="36612">MNLTGAGKIALILLIAGALGAGYYYFGPNPHPVFNEKTINTTAPEGGPAGETTSTTASNDNTAGSESSSEATASEAGPFSYTAPEPVDGKLKGVVELGATGFNSFVVNIDKDKNWKLEKAEFGNSMVIENMATDYDIRVGLKKYIGNMLDYGVSGKDVHFVVSSGAQKAPITQKIIKVLKDMGYMVNTVTPEQEGTLGLKCALPPSYTNKGFFVDIGSGNTKIAWTASGEVKSLETYGAKYYEAGTNADAVYEEAGAKAKQIPTSKREICFIIGGTPFDLAKEHRNGKERYTVLKAPEAYKMEKAKTKAGGNIYKAIADATGCKQFVFDWDANFTIGFLLGLK</sequence>
<dbReference type="AlphaFoldDB" id="A0A7U4E467"/>
<evidence type="ECO:0000313" key="3">
    <source>
        <dbReference type="Proteomes" id="UP000000493"/>
    </source>
</evidence>
<protein>
    <recommendedName>
        <fullName evidence="4">Ppx/GppA phosphatase domain-containing protein</fullName>
    </recommendedName>
</protein>
<accession>A0A7U4E467</accession>
<name>A0A7U4E467_RUNSL</name>
<keyword evidence="3" id="KW-1185">Reference proteome</keyword>
<feature type="region of interest" description="Disordered" evidence="1">
    <location>
        <begin position="36"/>
        <end position="81"/>
    </location>
</feature>
<evidence type="ECO:0000313" key="2">
    <source>
        <dbReference type="EMBL" id="AEI47133.1"/>
    </source>
</evidence>
<dbReference type="EMBL" id="CP002859">
    <property type="protein sequence ID" value="AEI47133.1"/>
    <property type="molecule type" value="Genomic_DNA"/>
</dbReference>
<dbReference type="RefSeq" id="WP_013926456.1">
    <property type="nucleotide sequence ID" value="NC_015703.1"/>
</dbReference>
<reference evidence="3" key="1">
    <citation type="submission" date="2011-06" db="EMBL/GenBank/DDBJ databases">
        <title>The complete genome of chromosome of Runella slithyformis DSM 19594.</title>
        <authorList>
            <consortium name="US DOE Joint Genome Institute (JGI-PGF)"/>
            <person name="Lucas S."/>
            <person name="Han J."/>
            <person name="Lapidus A."/>
            <person name="Bruce D."/>
            <person name="Goodwin L."/>
            <person name="Pitluck S."/>
            <person name="Peters L."/>
            <person name="Kyrpides N."/>
            <person name="Mavromatis K."/>
            <person name="Ivanova N."/>
            <person name="Ovchinnikova G."/>
            <person name="Zhang X."/>
            <person name="Misra M."/>
            <person name="Detter J.C."/>
            <person name="Tapia R."/>
            <person name="Han C."/>
            <person name="Land M."/>
            <person name="Hauser L."/>
            <person name="Markowitz V."/>
            <person name="Cheng J.-F."/>
            <person name="Hugenholtz P."/>
            <person name="Woyke T."/>
            <person name="Wu D."/>
            <person name="Tindall B."/>
            <person name="Faehrich R."/>
            <person name="Brambilla E."/>
            <person name="Klenk H.-P."/>
            <person name="Eisen J.A."/>
        </authorList>
    </citation>
    <scope>NUCLEOTIDE SEQUENCE [LARGE SCALE GENOMIC DNA]</scope>
    <source>
        <strain evidence="3">ATCC 29530 / DSM 19594 / LMG 11500 / NCIMB 11436 / LSU 4</strain>
    </source>
</reference>
<gene>
    <name evidence="2" type="ordered locus">Runsl_0690</name>
</gene>
<proteinExistence type="predicted"/>
<organism evidence="2 3">
    <name type="scientific">Runella slithyformis (strain ATCC 29530 / DSM 19594 / LMG 11500 / NCIMB 11436 / LSU 4)</name>
    <dbReference type="NCBI Taxonomy" id="761193"/>
    <lineage>
        <taxon>Bacteria</taxon>
        <taxon>Pseudomonadati</taxon>
        <taxon>Bacteroidota</taxon>
        <taxon>Cytophagia</taxon>
        <taxon>Cytophagales</taxon>
        <taxon>Spirosomataceae</taxon>
        <taxon>Runella</taxon>
    </lineage>
</organism>
<dbReference type="Proteomes" id="UP000000493">
    <property type="component" value="Chromosome"/>
</dbReference>